<accession>A0A6C0BNW7</accession>
<name>A0A6C0BNW7_9ZZZZ</name>
<organism evidence="1">
    <name type="scientific">viral metagenome</name>
    <dbReference type="NCBI Taxonomy" id="1070528"/>
    <lineage>
        <taxon>unclassified sequences</taxon>
        <taxon>metagenomes</taxon>
        <taxon>organismal metagenomes</taxon>
    </lineage>
</organism>
<proteinExistence type="predicted"/>
<dbReference type="EMBL" id="MN739194">
    <property type="protein sequence ID" value="QHS92953.1"/>
    <property type="molecule type" value="Genomic_DNA"/>
</dbReference>
<reference evidence="1" key="1">
    <citation type="journal article" date="2020" name="Nature">
        <title>Giant virus diversity and host interactions through global metagenomics.</title>
        <authorList>
            <person name="Schulz F."/>
            <person name="Roux S."/>
            <person name="Paez-Espino D."/>
            <person name="Jungbluth S."/>
            <person name="Walsh D.A."/>
            <person name="Denef V.J."/>
            <person name="McMahon K.D."/>
            <person name="Konstantinidis K.T."/>
            <person name="Eloe-Fadrosh E.A."/>
            <person name="Kyrpides N.C."/>
            <person name="Woyke T."/>
        </authorList>
    </citation>
    <scope>NUCLEOTIDE SEQUENCE</scope>
    <source>
        <strain evidence="1">GVMAG-M-3300017651-5</strain>
    </source>
</reference>
<protein>
    <submittedName>
        <fullName evidence="1">Uncharacterized protein</fullName>
    </submittedName>
</protein>
<sequence>MPLYQSRSMDLINVSLWNQSIYSYGSNTLADDMI</sequence>
<dbReference type="AlphaFoldDB" id="A0A6C0BNW7"/>
<evidence type="ECO:0000313" key="1">
    <source>
        <dbReference type="EMBL" id="QHS92953.1"/>
    </source>
</evidence>